<gene>
    <name evidence="3" type="ORF">SAMN05216553_101380</name>
</gene>
<keyword evidence="2" id="KW-1133">Transmembrane helix</keyword>
<name>A0A1G7KPA0_9PSEU</name>
<keyword evidence="2" id="KW-0812">Transmembrane</keyword>
<dbReference type="STRING" id="200378.SAMN05216553_101380"/>
<protein>
    <submittedName>
        <fullName evidence="3">Uncharacterized protein</fullName>
    </submittedName>
</protein>
<evidence type="ECO:0000256" key="1">
    <source>
        <dbReference type="SAM" id="MobiDB-lite"/>
    </source>
</evidence>
<accession>A0A1G7KPA0</accession>
<feature type="region of interest" description="Disordered" evidence="1">
    <location>
        <begin position="73"/>
        <end position="115"/>
    </location>
</feature>
<reference evidence="4" key="1">
    <citation type="submission" date="2016-10" db="EMBL/GenBank/DDBJ databases">
        <authorList>
            <person name="Varghese N."/>
            <person name="Submissions S."/>
        </authorList>
    </citation>
    <scope>NUCLEOTIDE SEQUENCE [LARGE SCALE GENOMIC DNA]</scope>
    <source>
        <strain evidence="4">CGMCC 4.3506</strain>
    </source>
</reference>
<feature type="region of interest" description="Disordered" evidence="1">
    <location>
        <begin position="1"/>
        <end position="27"/>
    </location>
</feature>
<dbReference type="RefSeq" id="WP_090044800.1">
    <property type="nucleotide sequence ID" value="NZ_FNCC01000001.1"/>
</dbReference>
<evidence type="ECO:0000313" key="4">
    <source>
        <dbReference type="Proteomes" id="UP000199623"/>
    </source>
</evidence>
<feature type="transmembrane region" description="Helical" evidence="2">
    <location>
        <begin position="43"/>
        <end position="64"/>
    </location>
</feature>
<proteinExistence type="predicted"/>
<organism evidence="3 4">
    <name type="scientific">Lentzea fradiae</name>
    <dbReference type="NCBI Taxonomy" id="200378"/>
    <lineage>
        <taxon>Bacteria</taxon>
        <taxon>Bacillati</taxon>
        <taxon>Actinomycetota</taxon>
        <taxon>Actinomycetes</taxon>
        <taxon>Pseudonocardiales</taxon>
        <taxon>Pseudonocardiaceae</taxon>
        <taxon>Lentzea</taxon>
    </lineage>
</organism>
<evidence type="ECO:0000256" key="2">
    <source>
        <dbReference type="SAM" id="Phobius"/>
    </source>
</evidence>
<evidence type="ECO:0000313" key="3">
    <source>
        <dbReference type="EMBL" id="SDF38599.1"/>
    </source>
</evidence>
<sequence length="115" mass="12052">MEHEDTLRTTFTVLRRGETPPPDDNSAARVISRGRAVRARRRNAAVIGSALAAAGVATLAFALLPKGPAVPVEPAAPSNSTTHMTTSDVPLTTPQTTTTRTTNRETAATTTTGTR</sequence>
<keyword evidence="2" id="KW-0472">Membrane</keyword>
<feature type="compositionally biased region" description="Low complexity" evidence="1">
    <location>
        <begin position="85"/>
        <end position="115"/>
    </location>
</feature>
<dbReference type="Proteomes" id="UP000199623">
    <property type="component" value="Unassembled WGS sequence"/>
</dbReference>
<keyword evidence="4" id="KW-1185">Reference proteome</keyword>
<dbReference type="AlphaFoldDB" id="A0A1G7KPA0"/>
<dbReference type="EMBL" id="FNCC01000001">
    <property type="protein sequence ID" value="SDF38599.1"/>
    <property type="molecule type" value="Genomic_DNA"/>
</dbReference>